<organism evidence="7">
    <name type="scientific">Mytilinidion resinicola</name>
    <dbReference type="NCBI Taxonomy" id="574789"/>
    <lineage>
        <taxon>Eukaryota</taxon>
        <taxon>Fungi</taxon>
        <taxon>Dikarya</taxon>
        <taxon>Ascomycota</taxon>
        <taxon>Pezizomycotina</taxon>
        <taxon>Dothideomycetes</taxon>
        <taxon>Pleosporomycetidae</taxon>
        <taxon>Mytilinidiales</taxon>
        <taxon>Mytilinidiaceae</taxon>
        <taxon>Mytilinidion</taxon>
    </lineage>
</organism>
<dbReference type="GO" id="GO:0008202">
    <property type="term" value="P:steroid metabolic process"/>
    <property type="evidence" value="ECO:0007669"/>
    <property type="project" value="TreeGrafter"/>
</dbReference>
<keyword evidence="3" id="KW-0812">Transmembrane</keyword>
<feature type="domain" description="FAD-binding PCMH-type" evidence="6">
    <location>
        <begin position="1"/>
        <end position="165"/>
    </location>
</feature>
<reference evidence="9" key="3">
    <citation type="submission" date="2025-04" db="UniProtKB">
        <authorList>
            <consortium name="RefSeq"/>
        </authorList>
    </citation>
    <scope>IDENTIFICATION</scope>
    <source>
        <strain evidence="9">CBS 304.34</strain>
    </source>
</reference>
<dbReference type="GO" id="GO:0016020">
    <property type="term" value="C:membrane"/>
    <property type="evidence" value="ECO:0007669"/>
    <property type="project" value="UniProtKB-SubCell"/>
</dbReference>
<evidence type="ECO:0000313" key="7">
    <source>
        <dbReference type="EMBL" id="KAF2812834.1"/>
    </source>
</evidence>
<sequence>MPPHEEVVAHISAAVKAFFSSRQSFRIFHGSTNSTRPAHDGRTVDISALSNVLKVDVPSSTAIVEPNVPMDKLVQATLAHGMIPPVVMEFPGITVGGGYAGSAGESSSFEYGYFDQTIRSVEIVLATGQVVTASGSENADLFKGAAGALGSLGITTKLELRLILRLN</sequence>
<reference evidence="9" key="2">
    <citation type="submission" date="2020-04" db="EMBL/GenBank/DDBJ databases">
        <authorList>
            <consortium name="NCBI Genome Project"/>
        </authorList>
    </citation>
    <scope>NUCLEOTIDE SEQUENCE</scope>
    <source>
        <strain evidence="9">CBS 304.34</strain>
    </source>
</reference>
<protein>
    <recommendedName>
        <fullName evidence="2">Delta(24)-sterol reductase</fullName>
        <ecNumber evidence="2">1.3.1.72</ecNumber>
    </recommendedName>
</protein>
<evidence type="ECO:0000313" key="8">
    <source>
        <dbReference type="Proteomes" id="UP000504636"/>
    </source>
</evidence>
<dbReference type="RefSeq" id="XP_033579798.1">
    <property type="nucleotide sequence ID" value="XM_033727757.1"/>
</dbReference>
<name>A0A6A6YXW0_9PEZI</name>
<dbReference type="OrthoDB" id="415825at2759"/>
<evidence type="ECO:0000256" key="4">
    <source>
        <dbReference type="ARBA" id="ARBA00022989"/>
    </source>
</evidence>
<keyword evidence="4" id="KW-1133">Transmembrane helix</keyword>
<dbReference type="Pfam" id="PF01565">
    <property type="entry name" value="FAD_binding_4"/>
    <property type="match status" value="1"/>
</dbReference>
<evidence type="ECO:0000256" key="5">
    <source>
        <dbReference type="ARBA" id="ARBA00023136"/>
    </source>
</evidence>
<dbReference type="PANTHER" id="PTHR10801">
    <property type="entry name" value="24-DEHYDROCHOLESTEROL REDUCTASE"/>
    <property type="match status" value="1"/>
</dbReference>
<comment type="subcellular location">
    <subcellularLocation>
        <location evidence="1">Membrane</location>
        <topology evidence="1">Single-pass membrane protein</topology>
    </subcellularLocation>
</comment>
<dbReference type="GO" id="GO:0071949">
    <property type="term" value="F:FAD binding"/>
    <property type="evidence" value="ECO:0007669"/>
    <property type="project" value="InterPro"/>
</dbReference>
<reference evidence="7 9" key="1">
    <citation type="journal article" date="2020" name="Stud. Mycol.">
        <title>101 Dothideomycetes genomes: a test case for predicting lifestyles and emergence of pathogens.</title>
        <authorList>
            <person name="Haridas S."/>
            <person name="Albert R."/>
            <person name="Binder M."/>
            <person name="Bloem J."/>
            <person name="Labutti K."/>
            <person name="Salamov A."/>
            <person name="Andreopoulos B."/>
            <person name="Baker S."/>
            <person name="Barry K."/>
            <person name="Bills G."/>
            <person name="Bluhm B."/>
            <person name="Cannon C."/>
            <person name="Castanera R."/>
            <person name="Culley D."/>
            <person name="Daum C."/>
            <person name="Ezra D."/>
            <person name="Gonzalez J."/>
            <person name="Henrissat B."/>
            <person name="Kuo A."/>
            <person name="Liang C."/>
            <person name="Lipzen A."/>
            <person name="Lutzoni F."/>
            <person name="Magnuson J."/>
            <person name="Mondo S."/>
            <person name="Nolan M."/>
            <person name="Ohm R."/>
            <person name="Pangilinan J."/>
            <person name="Park H.-J."/>
            <person name="Ramirez L."/>
            <person name="Alfaro M."/>
            <person name="Sun H."/>
            <person name="Tritt A."/>
            <person name="Yoshinaga Y."/>
            <person name="Zwiers L.-H."/>
            <person name="Turgeon B."/>
            <person name="Goodwin S."/>
            <person name="Spatafora J."/>
            <person name="Crous P."/>
            <person name="Grigoriev I."/>
        </authorList>
    </citation>
    <scope>NUCLEOTIDE SEQUENCE</scope>
    <source>
        <strain evidence="7 9">CBS 304.34</strain>
    </source>
</reference>
<keyword evidence="5" id="KW-0472">Membrane</keyword>
<keyword evidence="8" id="KW-1185">Reference proteome</keyword>
<dbReference type="InterPro" id="IPR016169">
    <property type="entry name" value="FAD-bd_PCMH_sub2"/>
</dbReference>
<dbReference type="AlphaFoldDB" id="A0A6A6YXW0"/>
<dbReference type="Gene3D" id="3.30.465.10">
    <property type="match status" value="1"/>
</dbReference>
<dbReference type="InterPro" id="IPR040165">
    <property type="entry name" value="Diminuto-like"/>
</dbReference>
<accession>A0A6A6YXW0</accession>
<proteinExistence type="predicted"/>
<dbReference type="GO" id="GO:0005737">
    <property type="term" value="C:cytoplasm"/>
    <property type="evidence" value="ECO:0007669"/>
    <property type="project" value="TreeGrafter"/>
</dbReference>
<dbReference type="Proteomes" id="UP000504636">
    <property type="component" value="Unplaced"/>
</dbReference>
<evidence type="ECO:0000256" key="1">
    <source>
        <dbReference type="ARBA" id="ARBA00004167"/>
    </source>
</evidence>
<dbReference type="InterPro" id="IPR016166">
    <property type="entry name" value="FAD-bd_PCMH"/>
</dbReference>
<dbReference type="PROSITE" id="PS51387">
    <property type="entry name" value="FAD_PCMH"/>
    <property type="match status" value="1"/>
</dbReference>
<evidence type="ECO:0000313" key="9">
    <source>
        <dbReference type="RefSeq" id="XP_033579798.1"/>
    </source>
</evidence>
<gene>
    <name evidence="7 9" type="ORF">BDZ99DRAFT_568150</name>
</gene>
<dbReference type="EMBL" id="MU003696">
    <property type="protein sequence ID" value="KAF2812834.1"/>
    <property type="molecule type" value="Genomic_DNA"/>
</dbReference>
<evidence type="ECO:0000259" key="6">
    <source>
        <dbReference type="PROSITE" id="PS51387"/>
    </source>
</evidence>
<evidence type="ECO:0000256" key="2">
    <source>
        <dbReference type="ARBA" id="ARBA00012405"/>
    </source>
</evidence>
<dbReference type="SUPFAM" id="SSF56176">
    <property type="entry name" value="FAD-binding/transporter-associated domain-like"/>
    <property type="match status" value="1"/>
</dbReference>
<dbReference type="InterPro" id="IPR036318">
    <property type="entry name" value="FAD-bd_PCMH-like_sf"/>
</dbReference>
<dbReference type="GO" id="GO:0050614">
    <property type="term" value="F:Delta24-sterol reductase activity"/>
    <property type="evidence" value="ECO:0007669"/>
    <property type="project" value="UniProtKB-EC"/>
</dbReference>
<dbReference type="InterPro" id="IPR006094">
    <property type="entry name" value="Oxid_FAD_bind_N"/>
</dbReference>
<dbReference type="PANTHER" id="PTHR10801:SF10">
    <property type="entry name" value="FAD BINDING DOMAIN PROTEIN (AFU_ORTHOLOGUE AFUA_6G14300)"/>
    <property type="match status" value="1"/>
</dbReference>
<dbReference type="EC" id="1.3.1.72" evidence="2"/>
<evidence type="ECO:0000256" key="3">
    <source>
        <dbReference type="ARBA" id="ARBA00022692"/>
    </source>
</evidence>
<dbReference type="GeneID" id="54468650"/>
<dbReference type="GO" id="GO:0000246">
    <property type="term" value="F:Delta24(24-1) sterol reductase activity"/>
    <property type="evidence" value="ECO:0007669"/>
    <property type="project" value="TreeGrafter"/>
</dbReference>